<evidence type="ECO:0000256" key="3">
    <source>
        <dbReference type="ARBA" id="ARBA00018111"/>
    </source>
</evidence>
<dbReference type="PANTHER" id="PTHR33602:SF1">
    <property type="entry name" value="REGULATORY PROTEIN RECX FAMILY PROTEIN"/>
    <property type="match status" value="1"/>
</dbReference>
<gene>
    <name evidence="7" type="ORF">ACU52_06700</name>
</gene>
<dbReference type="EMBL" id="LFQU01000010">
    <property type="protein sequence ID" value="KOO68686.1"/>
    <property type="molecule type" value="Genomic_DNA"/>
</dbReference>
<feature type="domain" description="RecX second three-helical" evidence="5">
    <location>
        <begin position="55"/>
        <end position="96"/>
    </location>
</feature>
<dbReference type="AlphaFoldDB" id="A0A8E1QXP3"/>
<keyword evidence="8" id="KW-1185">Reference proteome</keyword>
<accession>A0A8E1QXP3</accession>
<evidence type="ECO:0000313" key="7">
    <source>
        <dbReference type="EMBL" id="KOO68686.1"/>
    </source>
</evidence>
<dbReference type="GO" id="GO:0006282">
    <property type="term" value="P:regulation of DNA repair"/>
    <property type="evidence" value="ECO:0007669"/>
    <property type="project" value="InterPro"/>
</dbReference>
<comment type="subcellular location">
    <subcellularLocation>
        <location evidence="1">Cytoplasm</location>
    </subcellularLocation>
</comment>
<sequence>MKQITEQEAFFKLSAMCAAAEHCRHEMSEKMARWQLPDDMQERIMQRLVDEKYIDEERYCRFFVRDKIRYNKWGRRKVEQALMMKRIPRDIISGALGEVDAEEYIAVLRPLLQSKRKTIKAASEYELNAKLIRFAMGRGFDMDIIRECLDCEEF</sequence>
<dbReference type="RefSeq" id="WP_021853716.1">
    <property type="nucleotide sequence ID" value="NZ_DAWBWQ010000026.1"/>
</dbReference>
<dbReference type="GO" id="GO:0005737">
    <property type="term" value="C:cytoplasm"/>
    <property type="evidence" value="ECO:0007669"/>
    <property type="project" value="UniProtKB-SubCell"/>
</dbReference>
<evidence type="ECO:0000256" key="4">
    <source>
        <dbReference type="ARBA" id="ARBA00022490"/>
    </source>
</evidence>
<organism evidence="7 8">
    <name type="scientific">Xylanibacter rarus</name>
    <dbReference type="NCBI Taxonomy" id="1676614"/>
    <lineage>
        <taxon>Bacteria</taxon>
        <taxon>Pseudomonadati</taxon>
        <taxon>Bacteroidota</taxon>
        <taxon>Bacteroidia</taxon>
        <taxon>Bacteroidales</taxon>
        <taxon>Prevotellaceae</taxon>
        <taxon>Xylanibacter</taxon>
    </lineage>
</organism>
<evidence type="ECO:0000259" key="6">
    <source>
        <dbReference type="Pfam" id="PF21981"/>
    </source>
</evidence>
<dbReference type="InterPro" id="IPR036388">
    <property type="entry name" value="WH-like_DNA-bd_sf"/>
</dbReference>
<feature type="domain" description="RecX third three-helical" evidence="6">
    <location>
        <begin position="102"/>
        <end position="149"/>
    </location>
</feature>
<comment type="similarity">
    <text evidence="2">Belongs to the RecX family.</text>
</comment>
<dbReference type="Pfam" id="PF21981">
    <property type="entry name" value="RecX_HTH3"/>
    <property type="match status" value="1"/>
</dbReference>
<evidence type="ECO:0000259" key="5">
    <source>
        <dbReference type="Pfam" id="PF02631"/>
    </source>
</evidence>
<reference evidence="7 8" key="1">
    <citation type="submission" date="2015-06" db="EMBL/GenBank/DDBJ databases">
        <title>Prevotella sp. 109, sp. nov., a novel member of the family Prevotellaceae isolated from human faeces.</title>
        <authorList>
            <person name="Shkoporov A.N."/>
            <person name="Chaplin A.V."/>
            <person name="Kafarskaia L.I."/>
            <person name="Efimov B.A."/>
        </authorList>
    </citation>
    <scope>NUCLEOTIDE SEQUENCE [LARGE SCALE GENOMIC DNA]</scope>
    <source>
        <strain evidence="7 8">109</strain>
    </source>
</reference>
<comment type="caution">
    <text evidence="7">The sequence shown here is derived from an EMBL/GenBank/DDBJ whole genome shotgun (WGS) entry which is preliminary data.</text>
</comment>
<dbReference type="Proteomes" id="UP000036951">
    <property type="component" value="Unassembled WGS sequence"/>
</dbReference>
<dbReference type="Pfam" id="PF02631">
    <property type="entry name" value="RecX_HTH2"/>
    <property type="match status" value="1"/>
</dbReference>
<keyword evidence="4" id="KW-0963">Cytoplasm</keyword>
<protein>
    <recommendedName>
        <fullName evidence="3">Regulatory protein RecX</fullName>
    </recommendedName>
</protein>
<dbReference type="Gene3D" id="1.10.10.10">
    <property type="entry name" value="Winged helix-like DNA-binding domain superfamily/Winged helix DNA-binding domain"/>
    <property type="match status" value="2"/>
</dbReference>
<dbReference type="InterPro" id="IPR003783">
    <property type="entry name" value="Regulatory_RecX"/>
</dbReference>
<evidence type="ECO:0000256" key="2">
    <source>
        <dbReference type="ARBA" id="ARBA00009695"/>
    </source>
</evidence>
<proteinExistence type="inferred from homology"/>
<dbReference type="OrthoDB" id="1523826at2"/>
<name>A0A8E1QXP3_9BACT</name>
<dbReference type="PANTHER" id="PTHR33602">
    <property type="entry name" value="REGULATORY PROTEIN RECX FAMILY PROTEIN"/>
    <property type="match status" value="1"/>
</dbReference>
<dbReference type="InterPro" id="IPR053924">
    <property type="entry name" value="RecX_HTH_2nd"/>
</dbReference>
<dbReference type="InterPro" id="IPR053925">
    <property type="entry name" value="RecX_HTH_3rd"/>
</dbReference>
<evidence type="ECO:0000256" key="1">
    <source>
        <dbReference type="ARBA" id="ARBA00004496"/>
    </source>
</evidence>
<evidence type="ECO:0000313" key="8">
    <source>
        <dbReference type="Proteomes" id="UP000036951"/>
    </source>
</evidence>